<comment type="similarity">
    <text evidence="2 4">Belongs to the AB hydrolase superfamily. Lipase family.</text>
</comment>
<dbReference type="InterPro" id="IPR029058">
    <property type="entry name" value="AB_hydrolase_fold"/>
</dbReference>
<dbReference type="PANTHER" id="PTHR11610:SF169">
    <property type="entry name" value="GH15759P-RELATED"/>
    <property type="match status" value="1"/>
</dbReference>
<feature type="non-terminal residue" evidence="6">
    <location>
        <position position="1"/>
    </location>
</feature>
<dbReference type="CDD" id="cd00707">
    <property type="entry name" value="Pancreat_lipase_like"/>
    <property type="match status" value="1"/>
</dbReference>
<sequence length="332" mass="37067">MPRARWCDKLPLATDRTTDPPGVQFENALLQATPVDKGKCPYVRQNHDVGFQLYTRHNPTVFQELMVNDDERLFASNIDFNNPTVLYFHAFMEQAADGSGLMVREAYVQRGDTNVIMVEAPRLEAGPWYFTAAENTWYIGRFAAQFVDYLVSRGLKLSNTHFVGHSLGAHAAGVAGAALTSGRVARITGLDPALPLFDKVPPEQRLDPSDAEFVDVIHTDAGIFGFPHSIGHADFYPNGGKSPQPGCNLEVVLSKQLLLNKFFCSHWRSYMFFAESVTRPDSFVATSCPTWHQYRRGGCAGSHRVHMGFGLDRSARGNFYLMTHRDSPFSIE</sequence>
<evidence type="ECO:0000259" key="5">
    <source>
        <dbReference type="Pfam" id="PF00151"/>
    </source>
</evidence>
<evidence type="ECO:0000256" key="2">
    <source>
        <dbReference type="ARBA" id="ARBA00010701"/>
    </source>
</evidence>
<dbReference type="Proteomes" id="UP000837857">
    <property type="component" value="Chromosome 29"/>
</dbReference>
<keyword evidence="7" id="KW-1185">Reference proteome</keyword>
<dbReference type="InterPro" id="IPR033906">
    <property type="entry name" value="Lipase_N"/>
</dbReference>
<proteinExistence type="inferred from homology"/>
<protein>
    <recommendedName>
        <fullName evidence="5">Lipase domain-containing protein</fullName>
    </recommendedName>
</protein>
<dbReference type="PRINTS" id="PR00821">
    <property type="entry name" value="TAGLIPASE"/>
</dbReference>
<evidence type="ECO:0000313" key="7">
    <source>
        <dbReference type="Proteomes" id="UP000837857"/>
    </source>
</evidence>
<dbReference type="EMBL" id="OW152841">
    <property type="protein sequence ID" value="CAH2062488.1"/>
    <property type="molecule type" value="Genomic_DNA"/>
</dbReference>
<dbReference type="InterPro" id="IPR000734">
    <property type="entry name" value="TAG_lipase"/>
</dbReference>
<evidence type="ECO:0000256" key="1">
    <source>
        <dbReference type="ARBA" id="ARBA00004613"/>
    </source>
</evidence>
<reference evidence="6" key="1">
    <citation type="submission" date="2022-03" db="EMBL/GenBank/DDBJ databases">
        <authorList>
            <person name="Martin H S."/>
        </authorList>
    </citation>
    <scope>NUCLEOTIDE SEQUENCE</scope>
</reference>
<gene>
    <name evidence="6" type="ORF">IPOD504_LOCUS12024</name>
</gene>
<evidence type="ECO:0000256" key="4">
    <source>
        <dbReference type="RuleBase" id="RU004262"/>
    </source>
</evidence>
<comment type="subcellular location">
    <subcellularLocation>
        <location evidence="1">Secreted</location>
    </subcellularLocation>
</comment>
<dbReference type="PANTHER" id="PTHR11610">
    <property type="entry name" value="LIPASE"/>
    <property type="match status" value="1"/>
</dbReference>
<name>A0ABN8INE5_9NEOP</name>
<dbReference type="Pfam" id="PF00151">
    <property type="entry name" value="Lipase"/>
    <property type="match status" value="1"/>
</dbReference>
<organism evidence="6 7">
    <name type="scientific">Iphiclides podalirius</name>
    <name type="common">scarce swallowtail</name>
    <dbReference type="NCBI Taxonomy" id="110791"/>
    <lineage>
        <taxon>Eukaryota</taxon>
        <taxon>Metazoa</taxon>
        <taxon>Ecdysozoa</taxon>
        <taxon>Arthropoda</taxon>
        <taxon>Hexapoda</taxon>
        <taxon>Insecta</taxon>
        <taxon>Pterygota</taxon>
        <taxon>Neoptera</taxon>
        <taxon>Endopterygota</taxon>
        <taxon>Lepidoptera</taxon>
        <taxon>Glossata</taxon>
        <taxon>Ditrysia</taxon>
        <taxon>Papilionoidea</taxon>
        <taxon>Papilionidae</taxon>
        <taxon>Papilioninae</taxon>
        <taxon>Iphiclides</taxon>
    </lineage>
</organism>
<keyword evidence="3" id="KW-0964">Secreted</keyword>
<evidence type="ECO:0000313" key="6">
    <source>
        <dbReference type="EMBL" id="CAH2062488.1"/>
    </source>
</evidence>
<dbReference type="InterPro" id="IPR013818">
    <property type="entry name" value="Lipase"/>
</dbReference>
<accession>A0ABN8INE5</accession>
<feature type="domain" description="Lipase" evidence="5">
    <location>
        <begin position="43"/>
        <end position="329"/>
    </location>
</feature>
<dbReference type="Gene3D" id="3.40.50.1820">
    <property type="entry name" value="alpha/beta hydrolase"/>
    <property type="match status" value="1"/>
</dbReference>
<evidence type="ECO:0000256" key="3">
    <source>
        <dbReference type="ARBA" id="ARBA00022525"/>
    </source>
</evidence>
<dbReference type="SUPFAM" id="SSF53474">
    <property type="entry name" value="alpha/beta-Hydrolases"/>
    <property type="match status" value="1"/>
</dbReference>